<dbReference type="Pfam" id="PF03079">
    <property type="entry name" value="ARD"/>
    <property type="match status" value="1"/>
</dbReference>
<evidence type="ECO:0000256" key="6">
    <source>
        <dbReference type="ARBA" id="ARBA00022723"/>
    </source>
</evidence>
<feature type="binding site" evidence="12">
    <location>
        <position position="939"/>
    </location>
    <ligand>
        <name>Ni(2+)</name>
        <dbReference type="ChEBI" id="CHEBI:49786"/>
        <note>for nickel-dependent acireductone dioxygenase activity</note>
    </ligand>
</feature>
<dbReference type="InterPro" id="IPR011051">
    <property type="entry name" value="RmlC_Cupin_sf"/>
</dbReference>
<evidence type="ECO:0000259" key="14">
    <source>
        <dbReference type="PROSITE" id="PS50280"/>
    </source>
</evidence>
<evidence type="ECO:0000256" key="4">
    <source>
        <dbReference type="ARBA" id="ARBA00022596"/>
    </source>
</evidence>
<feature type="binding site" evidence="12">
    <location>
        <position position="945"/>
    </location>
    <ligand>
        <name>Ni(2+)</name>
        <dbReference type="ChEBI" id="CHEBI:49786"/>
        <note>for nickel-dependent acireductone dioxygenase activity</note>
    </ligand>
</feature>
<dbReference type="Gene3D" id="3.90.1410.10">
    <property type="entry name" value="set domain protein methyltransferase, domain 1"/>
    <property type="match status" value="1"/>
</dbReference>
<feature type="compositionally biased region" description="Polar residues" evidence="13">
    <location>
        <begin position="361"/>
        <end position="377"/>
    </location>
</feature>
<dbReference type="EC" id="1.13.11.54" evidence="12"/>
<dbReference type="AlphaFoldDB" id="A0AAW1TJT0"/>
<comment type="catalytic activity">
    <reaction evidence="12">
        <text>1,2-dihydroxy-5-(methylsulfanyl)pent-1-en-3-one + O2 = 3-(methylsulfanyl)propanoate + CO + formate + 2 H(+)</text>
        <dbReference type="Rhea" id="RHEA:14161"/>
        <dbReference type="ChEBI" id="CHEBI:15378"/>
        <dbReference type="ChEBI" id="CHEBI:15379"/>
        <dbReference type="ChEBI" id="CHEBI:15740"/>
        <dbReference type="ChEBI" id="CHEBI:17245"/>
        <dbReference type="ChEBI" id="CHEBI:49016"/>
        <dbReference type="ChEBI" id="CHEBI:49252"/>
        <dbReference type="EC" id="1.13.11.53"/>
    </reaction>
</comment>
<dbReference type="CDD" id="cd10527">
    <property type="entry name" value="SET_LSMT"/>
    <property type="match status" value="1"/>
</dbReference>
<feature type="region of interest" description="Disordered" evidence="13">
    <location>
        <begin position="360"/>
        <end position="384"/>
    </location>
</feature>
<evidence type="ECO:0000256" key="10">
    <source>
        <dbReference type="ARBA" id="ARBA00023167"/>
    </source>
</evidence>
<keyword evidence="16" id="KW-1185">Reference proteome</keyword>
<keyword evidence="4 12" id="KW-0533">Nickel</keyword>
<reference evidence="15 16" key="1">
    <citation type="journal article" date="2024" name="Nat. Commun.">
        <title>Phylogenomics reveals the evolutionary origins of lichenization in chlorophyte algae.</title>
        <authorList>
            <person name="Puginier C."/>
            <person name="Libourel C."/>
            <person name="Otte J."/>
            <person name="Skaloud P."/>
            <person name="Haon M."/>
            <person name="Grisel S."/>
            <person name="Petersen M."/>
            <person name="Berrin J.G."/>
            <person name="Delaux P.M."/>
            <person name="Dal Grande F."/>
            <person name="Keller J."/>
        </authorList>
    </citation>
    <scope>NUCLEOTIDE SEQUENCE [LARGE SCALE GENOMIC DNA]</scope>
    <source>
        <strain evidence="15 16">SAG 2523</strain>
    </source>
</reference>
<evidence type="ECO:0000256" key="5">
    <source>
        <dbReference type="ARBA" id="ARBA00022605"/>
    </source>
</evidence>
<sequence>MEALCEWATAQGVDTSCITIGGVHGRELVATRDIRAGGCFVSVPQRTLLQACTGLSDAVFGPLLRRLVDKVGKALDERYLLCLTLLIERCKGPVSSWSPYLDILPKSFEDTFWWCDAEHALLKGTSMGRAVKEYEKGLVQLADWRDQIAAWCREAYGDAGHMESWQSGWGLTERATRWARSVVWSRAFRVPLGEQGHGLALVPFADMLDHDPNAHIAWHAGFTGADDFQMVTFSPISKGSVLCNNYGFKSNEELLLSYGFMLPNNLADFFHITLSLGAGPTEKDFRPQEEEPSNPFDNQAAMRHLLLAAHYLPHTHFLRITTPLPIPLLTAATLAILPEPMAYAHLAGVELQTLARIADGTESQDPTPQRVPSTSRPVSDASAPTDWALLGHSQQPLSSAARMALEYRARQKGIAQAALTALDSHVGSLLQTASQSWAAVSTASCLPDDPPHCWHHPKLPNQPRAHQSHDAPQGNHGLSQQVNHSEMMSANSADELTDRLVAAALQAIAGEELPVQQQGLLMELMANLAGSFAACLACGGAQADLMSDDLQVVERCHIQGPQGHLIVPQLSSIPLEIRSLALEVAWSSDGSCVEARAAVPLQAGLHLCQGLLLPGSEAEEVLILAGSACLAALHHAQQTGIGKSAPHFSYPLSLAPPEDDDHTLLKQALLERAGWLQSHHLHSSMTQAELRPLLATIAVSVADDQALRDASAHQATTVPQESGVPAKDSAQGMARAQVVALRLLEQPAIRKVAEKQLRNLLKAARDEIAYPEPSTAGTGYAAPSGLKSHAAASRLQHVKSVSSPVHPPAYSTRSRSGSHTVLPTKRSAAAMAPALSEEALLAEAQSPDESKLDAWYMDDDESADQRSTRRQKPNQPAAVAKLRELGVLSWALDADKYENDPKLEAIRKVRGYSYQDIITVSPEKLPGYEEKLKMFFEEHIHTDEEIRYILEGSGYFDVRDKEDRWIRVDCRKGDMIVLPEGIYHRFTLDADNYVKAMRLFIGEPVWTPLNRPQDSHQSREKYIQHFGAS</sequence>
<proteinExistence type="inferred from homology"/>
<protein>
    <recommendedName>
        <fullName evidence="12">Acireductone dioxygenase</fullName>
    </recommendedName>
    <alternativeName>
        <fullName evidence="12">Acireductone dioxygenase (Fe(2+)-requiring)</fullName>
        <shortName evidence="12">ARD'</shortName>
        <shortName evidence="12">Fe-ARD</shortName>
        <ecNumber evidence="12">1.13.11.54</ecNumber>
    </alternativeName>
    <alternativeName>
        <fullName evidence="12">Acireductone dioxygenase (Ni(2+)-requiring)</fullName>
        <shortName evidence="12">ARD</shortName>
        <shortName evidence="12">Ni-ARD</shortName>
        <ecNumber evidence="12">1.13.11.53</ecNumber>
    </alternativeName>
</protein>
<evidence type="ECO:0000256" key="7">
    <source>
        <dbReference type="ARBA" id="ARBA00022964"/>
    </source>
</evidence>
<feature type="region of interest" description="Disordered" evidence="13">
    <location>
        <begin position="794"/>
        <end position="829"/>
    </location>
</feature>
<evidence type="ECO:0000256" key="3">
    <source>
        <dbReference type="ARBA" id="ARBA00022490"/>
    </source>
</evidence>
<dbReference type="InterPro" id="IPR027496">
    <property type="entry name" value="ARD_euk"/>
</dbReference>
<comment type="subcellular location">
    <subcellularLocation>
        <location evidence="2">Cell membrane</location>
        <topology evidence="2">Peripheral membrane protein</topology>
        <orientation evidence="2">Cytoplasmic side</orientation>
    </subcellularLocation>
    <subcellularLocation>
        <location evidence="12">Cytoplasm</location>
    </subcellularLocation>
    <subcellularLocation>
        <location evidence="12">Nucleus</location>
    </subcellularLocation>
</comment>
<keyword evidence="8 12" id="KW-0560">Oxidoreductase</keyword>
<dbReference type="PANTHER" id="PTHR23418">
    <property type="entry name" value="ACIREDUCTONE DIOXYGENASE"/>
    <property type="match status" value="1"/>
</dbReference>
<dbReference type="SUPFAM" id="SSF51182">
    <property type="entry name" value="RmlC-like cupins"/>
    <property type="match status" value="1"/>
</dbReference>
<evidence type="ECO:0000313" key="16">
    <source>
        <dbReference type="Proteomes" id="UP001485043"/>
    </source>
</evidence>
<name>A0AAW1TJT0_9CHLO</name>
<dbReference type="GO" id="GO:0005634">
    <property type="term" value="C:nucleus"/>
    <property type="evidence" value="ECO:0007669"/>
    <property type="project" value="UniProtKB-SubCell"/>
</dbReference>
<feature type="binding site" evidence="12">
    <location>
        <position position="941"/>
    </location>
    <ligand>
        <name>Fe(2+)</name>
        <dbReference type="ChEBI" id="CHEBI:29033"/>
        <note>for iron-dependent acireductone dioxygenase activity</note>
    </ligand>
</feature>
<dbReference type="Gene3D" id="2.60.120.10">
    <property type="entry name" value="Jelly Rolls"/>
    <property type="match status" value="1"/>
</dbReference>
<dbReference type="CDD" id="cd02232">
    <property type="entry name" value="cupin_ARD"/>
    <property type="match status" value="1"/>
</dbReference>
<comment type="similarity">
    <text evidence="12">Belongs to the acireductone dioxygenase (ARD) family.</text>
</comment>
<dbReference type="EMBL" id="JALJOV010000015">
    <property type="protein sequence ID" value="KAK9868713.1"/>
    <property type="molecule type" value="Genomic_DNA"/>
</dbReference>
<evidence type="ECO:0000256" key="2">
    <source>
        <dbReference type="ARBA" id="ARBA00004413"/>
    </source>
</evidence>
<dbReference type="GO" id="GO:0010309">
    <property type="term" value="F:acireductone dioxygenase [iron(II)-requiring] activity"/>
    <property type="evidence" value="ECO:0007669"/>
    <property type="project" value="UniProtKB-UniRule"/>
</dbReference>
<keyword evidence="7 12" id="KW-0223">Dioxygenase</keyword>
<comment type="cofactor">
    <cofactor evidence="12">
        <name>Fe(2+)</name>
        <dbReference type="ChEBI" id="CHEBI:29033"/>
    </cofactor>
    <cofactor evidence="12">
        <name>Ni(2+)</name>
        <dbReference type="ChEBI" id="CHEBI:49786"/>
    </cofactor>
    <text evidence="12">Binds either 1 Fe or Ni cation per monomer. Iron-binding promotes an acireductone dioxygenase reaction producing 2-keto-4-methylthiobutyrate, while nickel-binding promotes an acireductone dioxygenase reaction producing 3-(methylsulfanyl)propanoate.</text>
</comment>
<keyword evidence="5 12" id="KW-0028">Amino-acid biosynthesis</keyword>
<keyword evidence="11 12" id="KW-0539">Nucleus</keyword>
<evidence type="ECO:0000256" key="11">
    <source>
        <dbReference type="ARBA" id="ARBA00023242"/>
    </source>
</evidence>
<dbReference type="Proteomes" id="UP001485043">
    <property type="component" value="Unassembled WGS sequence"/>
</dbReference>
<evidence type="ECO:0000256" key="1">
    <source>
        <dbReference type="ARBA" id="ARBA00000428"/>
    </source>
</evidence>
<comment type="caution">
    <text evidence="15">The sequence shown here is derived from an EMBL/GenBank/DDBJ whole genome shotgun (WGS) entry which is preliminary data.</text>
</comment>
<dbReference type="GO" id="GO:0016151">
    <property type="term" value="F:nickel cation binding"/>
    <property type="evidence" value="ECO:0007669"/>
    <property type="project" value="UniProtKB-UniRule"/>
</dbReference>
<dbReference type="InterPro" id="IPR004313">
    <property type="entry name" value="ARD"/>
</dbReference>
<feature type="binding site" evidence="12">
    <location>
        <position position="984"/>
    </location>
    <ligand>
        <name>Fe(2+)</name>
        <dbReference type="ChEBI" id="CHEBI:29033"/>
        <note>for iron-dependent acireductone dioxygenase activity</note>
    </ligand>
</feature>
<evidence type="ECO:0000256" key="9">
    <source>
        <dbReference type="ARBA" id="ARBA00023004"/>
    </source>
</evidence>
<dbReference type="GO" id="GO:0019509">
    <property type="term" value="P:L-methionine salvage from methylthioadenosine"/>
    <property type="evidence" value="ECO:0007669"/>
    <property type="project" value="UniProtKB-UniRule"/>
</dbReference>
<feature type="region of interest" description="Disordered" evidence="13">
    <location>
        <begin position="455"/>
        <end position="479"/>
    </location>
</feature>
<dbReference type="GO" id="GO:0005737">
    <property type="term" value="C:cytoplasm"/>
    <property type="evidence" value="ECO:0007669"/>
    <property type="project" value="UniProtKB-SubCell"/>
</dbReference>
<dbReference type="InterPro" id="IPR001214">
    <property type="entry name" value="SET_dom"/>
</dbReference>
<evidence type="ECO:0000256" key="12">
    <source>
        <dbReference type="HAMAP-Rule" id="MF_03154"/>
    </source>
</evidence>
<dbReference type="InterPro" id="IPR046341">
    <property type="entry name" value="SET_dom_sf"/>
</dbReference>
<evidence type="ECO:0000313" key="15">
    <source>
        <dbReference type="EMBL" id="KAK9868713.1"/>
    </source>
</evidence>
<evidence type="ECO:0000256" key="8">
    <source>
        <dbReference type="ARBA" id="ARBA00023002"/>
    </source>
</evidence>
<feature type="binding site" evidence="12">
    <location>
        <position position="945"/>
    </location>
    <ligand>
        <name>Fe(2+)</name>
        <dbReference type="ChEBI" id="CHEBI:29033"/>
        <note>for iron-dependent acireductone dioxygenase activity</note>
    </ligand>
</feature>
<gene>
    <name evidence="15" type="ORF">WJX84_009251</name>
</gene>
<dbReference type="SUPFAM" id="SSF82199">
    <property type="entry name" value="SET domain"/>
    <property type="match status" value="1"/>
</dbReference>
<dbReference type="GO" id="GO:0005506">
    <property type="term" value="F:iron ion binding"/>
    <property type="evidence" value="ECO:0007669"/>
    <property type="project" value="UniProtKB-UniRule"/>
</dbReference>
<accession>A0AAW1TJT0</accession>
<dbReference type="FunFam" id="2.60.120.10:FF:000031">
    <property type="entry name" value="1,2-dihydroxy-3-keto-5-methylthiopentene dioxygenase"/>
    <property type="match status" value="1"/>
</dbReference>
<keyword evidence="9 12" id="KW-0408">Iron</keyword>
<dbReference type="InterPro" id="IPR014710">
    <property type="entry name" value="RmlC-like_jellyroll"/>
</dbReference>
<keyword evidence="3 12" id="KW-0963">Cytoplasm</keyword>
<feature type="binding site" evidence="12">
    <location>
        <position position="984"/>
    </location>
    <ligand>
        <name>Ni(2+)</name>
        <dbReference type="ChEBI" id="CHEBI:49786"/>
        <note>for nickel-dependent acireductone dioxygenase activity</note>
    </ligand>
</feature>
<keyword evidence="6 12" id="KW-0479">Metal-binding</keyword>
<dbReference type="PROSITE" id="PS50280">
    <property type="entry name" value="SET"/>
    <property type="match status" value="1"/>
</dbReference>
<feature type="compositionally biased region" description="Polar residues" evidence="13">
    <location>
        <begin position="811"/>
        <end position="821"/>
    </location>
</feature>
<comment type="pathway">
    <text evidence="12">Amino-acid biosynthesis; L-methionine biosynthesis via salvage pathway; L-methionine from S-methyl-5-thio-alpha-D-ribose 1-phosphate: step 5/6.</text>
</comment>
<dbReference type="GO" id="GO:0005886">
    <property type="term" value="C:plasma membrane"/>
    <property type="evidence" value="ECO:0007669"/>
    <property type="project" value="UniProtKB-SubCell"/>
</dbReference>
<feature type="domain" description="SET" evidence="14">
    <location>
        <begin position="11"/>
        <end position="247"/>
    </location>
</feature>
<comment type="catalytic activity">
    <reaction evidence="1 12">
        <text>1,2-dihydroxy-5-(methylsulfanyl)pent-1-en-3-one + O2 = 4-methylsulfanyl-2-oxobutanoate + formate + 2 H(+)</text>
        <dbReference type="Rhea" id="RHEA:24504"/>
        <dbReference type="ChEBI" id="CHEBI:15378"/>
        <dbReference type="ChEBI" id="CHEBI:15379"/>
        <dbReference type="ChEBI" id="CHEBI:15740"/>
        <dbReference type="ChEBI" id="CHEBI:16723"/>
        <dbReference type="ChEBI" id="CHEBI:49252"/>
        <dbReference type="EC" id="1.13.11.54"/>
    </reaction>
</comment>
<feature type="binding site" evidence="12">
    <location>
        <position position="939"/>
    </location>
    <ligand>
        <name>Fe(2+)</name>
        <dbReference type="ChEBI" id="CHEBI:29033"/>
        <note>for iron-dependent acireductone dioxygenase activity</note>
    </ligand>
</feature>
<evidence type="ECO:0000256" key="13">
    <source>
        <dbReference type="SAM" id="MobiDB-lite"/>
    </source>
</evidence>
<dbReference type="GO" id="GO:0010308">
    <property type="term" value="F:acireductone dioxygenase (Ni2+-requiring) activity"/>
    <property type="evidence" value="ECO:0007669"/>
    <property type="project" value="UniProtKB-UniRule"/>
</dbReference>
<organism evidence="15 16">
    <name type="scientific">Apatococcus fuscideae</name>
    <dbReference type="NCBI Taxonomy" id="2026836"/>
    <lineage>
        <taxon>Eukaryota</taxon>
        <taxon>Viridiplantae</taxon>
        <taxon>Chlorophyta</taxon>
        <taxon>core chlorophytes</taxon>
        <taxon>Trebouxiophyceae</taxon>
        <taxon>Chlorellales</taxon>
        <taxon>Chlorellaceae</taxon>
        <taxon>Apatococcus</taxon>
    </lineage>
</organism>
<keyword evidence="10 12" id="KW-0486">Methionine biosynthesis</keyword>
<comment type="function">
    <text evidence="12">Catalyzes 2 different reactions between oxygen and the acireductone 1,2-dihydroxy-3-keto-5-methylthiopentene (DHK-MTPene) depending upon the metal bound in the active site. Fe-containing acireductone dioxygenase (Fe-ARD) produces formate and 2-keto-4-methylthiobutyrate (KMTB), the alpha-ketoacid precursor of methionine in the methionine recycle pathway. Ni-containing acireductone dioxygenase (Ni-ARD) produces methylthiopropionate, carbon monoxide and formate, and does not lie on the methionine recycle pathway.</text>
</comment>
<dbReference type="PANTHER" id="PTHR23418:SF0">
    <property type="entry name" value="ACIREDUCTONE DIOXYGENASE"/>
    <property type="match status" value="1"/>
</dbReference>
<dbReference type="HAMAP" id="MF_03154">
    <property type="entry name" value="Salvage_MtnD_euk"/>
    <property type="match status" value="1"/>
</dbReference>
<dbReference type="EC" id="1.13.11.53" evidence="12"/>
<feature type="binding site" evidence="12">
    <location>
        <position position="941"/>
    </location>
    <ligand>
        <name>Ni(2+)</name>
        <dbReference type="ChEBI" id="CHEBI:49786"/>
        <note>for nickel-dependent acireductone dioxygenase activity</note>
    </ligand>
</feature>